<evidence type="ECO:0000259" key="2">
    <source>
        <dbReference type="PROSITE" id="PS50157"/>
    </source>
</evidence>
<evidence type="ECO:0000256" key="1">
    <source>
        <dbReference type="PROSITE-ProRule" id="PRU00042"/>
    </source>
</evidence>
<keyword evidence="4" id="KW-1185">Reference proteome</keyword>
<dbReference type="Proteomes" id="UP000092993">
    <property type="component" value="Unassembled WGS sequence"/>
</dbReference>
<dbReference type="InterPro" id="IPR013087">
    <property type="entry name" value="Znf_C2H2_type"/>
</dbReference>
<organism evidence="3 4">
    <name type="scientific">Grifola frondosa</name>
    <name type="common">Maitake</name>
    <name type="synonym">Polyporus frondosus</name>
    <dbReference type="NCBI Taxonomy" id="5627"/>
    <lineage>
        <taxon>Eukaryota</taxon>
        <taxon>Fungi</taxon>
        <taxon>Dikarya</taxon>
        <taxon>Basidiomycota</taxon>
        <taxon>Agaricomycotina</taxon>
        <taxon>Agaricomycetes</taxon>
        <taxon>Polyporales</taxon>
        <taxon>Grifolaceae</taxon>
        <taxon>Grifola</taxon>
    </lineage>
</organism>
<dbReference type="SUPFAM" id="SSF57667">
    <property type="entry name" value="beta-beta-alpha zinc fingers"/>
    <property type="match status" value="1"/>
</dbReference>
<keyword evidence="1" id="KW-0479">Metal-binding</keyword>
<dbReference type="STRING" id="5627.A0A1C7MCL6"/>
<protein>
    <recommendedName>
        <fullName evidence="2">C2H2-type domain-containing protein</fullName>
    </recommendedName>
</protein>
<evidence type="ECO:0000313" key="4">
    <source>
        <dbReference type="Proteomes" id="UP000092993"/>
    </source>
</evidence>
<dbReference type="PROSITE" id="PS00028">
    <property type="entry name" value="ZINC_FINGER_C2H2_1"/>
    <property type="match status" value="1"/>
</dbReference>
<gene>
    <name evidence="3" type="ORF">A0H81_05647</name>
</gene>
<accession>A0A1C7MCL6</accession>
<dbReference type="OrthoDB" id="6077919at2759"/>
<dbReference type="InterPro" id="IPR036236">
    <property type="entry name" value="Znf_C2H2_sf"/>
</dbReference>
<comment type="caution">
    <text evidence="3">The sequence shown here is derived from an EMBL/GenBank/DDBJ whole genome shotgun (WGS) entry which is preliminary data.</text>
</comment>
<dbReference type="GO" id="GO:0008270">
    <property type="term" value="F:zinc ion binding"/>
    <property type="evidence" value="ECO:0007669"/>
    <property type="project" value="UniProtKB-KW"/>
</dbReference>
<feature type="domain" description="C2H2-type" evidence="2">
    <location>
        <begin position="59"/>
        <end position="88"/>
    </location>
</feature>
<dbReference type="EMBL" id="LUGG01000005">
    <property type="protein sequence ID" value="OBZ74562.1"/>
    <property type="molecule type" value="Genomic_DNA"/>
</dbReference>
<proteinExistence type="predicted"/>
<dbReference type="AlphaFoldDB" id="A0A1C7MCL6"/>
<sequence length="142" mass="16074">MSFQHKPRHLEPLVAQTDKNNIITNPSRLIRGPDGQNAPPRSAVTDMWATERSWNGYCYECCLCHRTYASLTALNAHLRSPAHADKIYRCPRQANGCGAEFKTLSAFWQHMESGQCGVCRFRREIDSVMDSLTSRMGRLMAA</sequence>
<evidence type="ECO:0000313" key="3">
    <source>
        <dbReference type="EMBL" id="OBZ74562.1"/>
    </source>
</evidence>
<keyword evidence="1" id="KW-0862">Zinc</keyword>
<keyword evidence="1" id="KW-0863">Zinc-finger</keyword>
<reference evidence="3 4" key="1">
    <citation type="submission" date="2016-03" db="EMBL/GenBank/DDBJ databases">
        <title>Whole genome sequencing of Grifola frondosa 9006-11.</title>
        <authorList>
            <person name="Min B."/>
            <person name="Park H."/>
            <person name="Kim J.-G."/>
            <person name="Cho H."/>
            <person name="Oh Y.-L."/>
            <person name="Kong W.-S."/>
            <person name="Choi I.-G."/>
        </authorList>
    </citation>
    <scope>NUCLEOTIDE SEQUENCE [LARGE SCALE GENOMIC DNA]</scope>
    <source>
        <strain evidence="3 4">9006-11</strain>
    </source>
</reference>
<dbReference type="Gene3D" id="3.30.160.60">
    <property type="entry name" value="Classic Zinc Finger"/>
    <property type="match status" value="1"/>
</dbReference>
<dbReference type="PROSITE" id="PS50157">
    <property type="entry name" value="ZINC_FINGER_C2H2_2"/>
    <property type="match status" value="1"/>
</dbReference>
<name>A0A1C7MCL6_GRIFR</name>
<dbReference type="Pfam" id="PF12874">
    <property type="entry name" value="zf-met"/>
    <property type="match status" value="1"/>
</dbReference>